<keyword evidence="2" id="KW-1185">Reference proteome</keyword>
<sequence length="170" mass="19757">MVKLIEAICRKFLWTGSTEMTKKALLAWDRVCYPKSAGGLNILDISTWNKATIAKLLWNICNKKGKLWVKWIHSYYGGMRNLLEDIPKQAAWSTQKILQATKYFSRAGYAITDIQVKSHFSTKDFYNKLRGQYQKVSWRKLTCNNMGLPSIYMEDVAAMVEHQQRSYAME</sequence>
<reference evidence="1" key="1">
    <citation type="submission" date="2023-08" db="EMBL/GenBank/DDBJ databases">
        <title>A de novo genome assembly of Solanum verrucosum Schlechtendal, a Mexican diploid species geographically isolated from the other diploid A-genome species in potato relatives.</title>
        <authorList>
            <person name="Hosaka K."/>
        </authorList>
    </citation>
    <scope>NUCLEOTIDE SEQUENCE</scope>
    <source>
        <tissue evidence="1">Young leaves</tissue>
    </source>
</reference>
<protein>
    <submittedName>
        <fullName evidence="1">Uncharacterized protein</fullName>
    </submittedName>
</protein>
<organism evidence="1 2">
    <name type="scientific">Solanum verrucosum</name>
    <dbReference type="NCBI Taxonomy" id="315347"/>
    <lineage>
        <taxon>Eukaryota</taxon>
        <taxon>Viridiplantae</taxon>
        <taxon>Streptophyta</taxon>
        <taxon>Embryophyta</taxon>
        <taxon>Tracheophyta</taxon>
        <taxon>Spermatophyta</taxon>
        <taxon>Magnoliopsida</taxon>
        <taxon>eudicotyledons</taxon>
        <taxon>Gunneridae</taxon>
        <taxon>Pentapetalae</taxon>
        <taxon>asterids</taxon>
        <taxon>lamiids</taxon>
        <taxon>Solanales</taxon>
        <taxon>Solanaceae</taxon>
        <taxon>Solanoideae</taxon>
        <taxon>Solaneae</taxon>
        <taxon>Solanum</taxon>
    </lineage>
</organism>
<dbReference type="AlphaFoldDB" id="A0AAF0R5E8"/>
<proteinExistence type="predicted"/>
<dbReference type="PANTHER" id="PTHR33116:SF66">
    <property type="entry name" value="REVERSE TRANSCRIPTASE ZINC-BINDING DOMAIN-CONTAINING PROTEIN"/>
    <property type="match status" value="1"/>
</dbReference>
<gene>
    <name evidence="1" type="ORF">MTR67_025601</name>
</gene>
<dbReference type="EMBL" id="CP133617">
    <property type="protein sequence ID" value="WMV32216.1"/>
    <property type="molecule type" value="Genomic_DNA"/>
</dbReference>
<evidence type="ECO:0000313" key="1">
    <source>
        <dbReference type="EMBL" id="WMV32216.1"/>
    </source>
</evidence>
<name>A0AAF0R5E8_SOLVR</name>
<dbReference type="Proteomes" id="UP001234989">
    <property type="component" value="Chromosome 6"/>
</dbReference>
<accession>A0AAF0R5E8</accession>
<evidence type="ECO:0000313" key="2">
    <source>
        <dbReference type="Proteomes" id="UP001234989"/>
    </source>
</evidence>
<dbReference type="PANTHER" id="PTHR33116">
    <property type="entry name" value="REVERSE TRANSCRIPTASE ZINC-BINDING DOMAIN-CONTAINING PROTEIN-RELATED-RELATED"/>
    <property type="match status" value="1"/>
</dbReference>